<dbReference type="Proteomes" id="UP000515908">
    <property type="component" value="Chromosome 05"/>
</dbReference>
<evidence type="ECO:0000313" key="4">
    <source>
        <dbReference type="Proteomes" id="UP000515908"/>
    </source>
</evidence>
<dbReference type="GO" id="GO:0005739">
    <property type="term" value="C:mitochondrion"/>
    <property type="evidence" value="ECO:0007669"/>
    <property type="project" value="TreeGrafter"/>
</dbReference>
<protein>
    <submittedName>
        <fullName evidence="3">NifU-like domain containing protein, putative</fullName>
    </submittedName>
</protein>
<name>A0A7G2C831_9TRYP</name>
<dbReference type="VEuPathDB" id="TriTrypDB:ADEAN_000336400"/>
<dbReference type="EMBL" id="LR877149">
    <property type="protein sequence ID" value="CAD2215906.1"/>
    <property type="molecule type" value="Genomic_DNA"/>
</dbReference>
<dbReference type="OrthoDB" id="565552at2759"/>
<dbReference type="GO" id="GO:0051536">
    <property type="term" value="F:iron-sulfur cluster binding"/>
    <property type="evidence" value="ECO:0007669"/>
    <property type="project" value="InterPro"/>
</dbReference>
<dbReference type="InterPro" id="IPR001075">
    <property type="entry name" value="NIF_FeS_clus_asmbl_NifU_C"/>
</dbReference>
<proteinExistence type="inferred from homology"/>
<dbReference type="PANTHER" id="PTHR11178:SF1">
    <property type="entry name" value="NFU1 IRON-SULFUR CLUSTER SCAFFOLD HOMOLOG, MITOCHONDRIAL"/>
    <property type="match status" value="1"/>
</dbReference>
<sequence>MDWGDLIPLVNECIIEFAESKQNVLSAAGEEMLLGYNDDTEPEEGDDEVVLAVKELLATRIRPMLRADGGNVRYIDMDDGTVFLLLEGACKSCPSSHITLKSGIERMLMHWIPEVVEAQEISDEVASDILAEKKLRKEYRERGEPYPEAL</sequence>
<dbReference type="Gene3D" id="3.30.300.130">
    <property type="entry name" value="Fe-S cluster assembly (FSCA)"/>
    <property type="match status" value="1"/>
</dbReference>
<evidence type="ECO:0000259" key="2">
    <source>
        <dbReference type="Pfam" id="PF01106"/>
    </source>
</evidence>
<reference evidence="3 4" key="1">
    <citation type="submission" date="2020-08" db="EMBL/GenBank/DDBJ databases">
        <authorList>
            <person name="Newling K."/>
            <person name="Davey J."/>
            <person name="Forrester S."/>
        </authorList>
    </citation>
    <scope>NUCLEOTIDE SEQUENCE [LARGE SCALE GENOMIC DNA]</scope>
    <source>
        <strain evidence="4">Crithidia deanei Carvalho (ATCC PRA-265)</strain>
    </source>
</reference>
<feature type="domain" description="NIF system FeS cluster assembly NifU C-terminal" evidence="2">
    <location>
        <begin position="53"/>
        <end position="117"/>
    </location>
</feature>
<dbReference type="FunFam" id="3.30.300.130:FF:000001">
    <property type="entry name" value="NFU1 iron-sulfur cluster scaffold"/>
    <property type="match status" value="1"/>
</dbReference>
<keyword evidence="4" id="KW-1185">Reference proteome</keyword>
<dbReference type="GO" id="GO:0005506">
    <property type="term" value="F:iron ion binding"/>
    <property type="evidence" value="ECO:0007669"/>
    <property type="project" value="InterPro"/>
</dbReference>
<dbReference type="AlphaFoldDB" id="A0A7G2C831"/>
<dbReference type="Pfam" id="PF01106">
    <property type="entry name" value="NifU"/>
    <property type="match status" value="1"/>
</dbReference>
<dbReference type="InterPro" id="IPR034904">
    <property type="entry name" value="FSCA_dom_sf"/>
</dbReference>
<evidence type="ECO:0000256" key="1">
    <source>
        <dbReference type="ARBA" id="ARBA00006420"/>
    </source>
</evidence>
<dbReference type="PANTHER" id="PTHR11178">
    <property type="entry name" value="IRON-SULFUR CLUSTER SCAFFOLD PROTEIN NFU-RELATED"/>
    <property type="match status" value="1"/>
</dbReference>
<comment type="similarity">
    <text evidence="1">Belongs to the NifU family.</text>
</comment>
<gene>
    <name evidence="3" type="ORF">ADEAN_000336400</name>
</gene>
<accession>A0A7G2C831</accession>
<evidence type="ECO:0000313" key="3">
    <source>
        <dbReference type="EMBL" id="CAD2215906.1"/>
    </source>
</evidence>
<dbReference type="SUPFAM" id="SSF117916">
    <property type="entry name" value="Fe-S cluster assembly (FSCA) domain-like"/>
    <property type="match status" value="1"/>
</dbReference>
<organism evidence="3 4">
    <name type="scientific">Angomonas deanei</name>
    <dbReference type="NCBI Taxonomy" id="59799"/>
    <lineage>
        <taxon>Eukaryota</taxon>
        <taxon>Discoba</taxon>
        <taxon>Euglenozoa</taxon>
        <taxon>Kinetoplastea</taxon>
        <taxon>Metakinetoplastina</taxon>
        <taxon>Trypanosomatida</taxon>
        <taxon>Trypanosomatidae</taxon>
        <taxon>Strigomonadinae</taxon>
        <taxon>Angomonas</taxon>
    </lineage>
</organism>
<dbReference type="GO" id="GO:0016226">
    <property type="term" value="P:iron-sulfur cluster assembly"/>
    <property type="evidence" value="ECO:0007669"/>
    <property type="project" value="InterPro"/>
</dbReference>